<dbReference type="PANTHER" id="PTHR43772">
    <property type="entry name" value="ENDO-1,4-BETA-XYLANASE"/>
    <property type="match status" value="1"/>
</dbReference>
<evidence type="ECO:0000259" key="9">
    <source>
        <dbReference type="PROSITE" id="PS51175"/>
    </source>
</evidence>
<comment type="caution">
    <text evidence="10">The sequence shown here is derived from an EMBL/GenBank/DDBJ whole genome shotgun (WGS) entry which is preliminary data.</text>
</comment>
<evidence type="ECO:0000256" key="1">
    <source>
        <dbReference type="ARBA" id="ARBA00009865"/>
    </source>
</evidence>
<dbReference type="OrthoDB" id="9801455at2"/>
<keyword evidence="2" id="KW-0858">Xylan degradation</keyword>
<evidence type="ECO:0000256" key="3">
    <source>
        <dbReference type="ARBA" id="ARBA00022729"/>
    </source>
</evidence>
<dbReference type="RefSeq" id="WP_146443956.1">
    <property type="nucleotide sequence ID" value="NZ_SJPR01000001.1"/>
</dbReference>
<evidence type="ECO:0000256" key="8">
    <source>
        <dbReference type="RuleBase" id="RU361187"/>
    </source>
</evidence>
<keyword evidence="11" id="KW-1185">Reference proteome</keyword>
<dbReference type="CDD" id="cd04084">
    <property type="entry name" value="CBM6_xylanase-like"/>
    <property type="match status" value="1"/>
</dbReference>
<evidence type="ECO:0000256" key="5">
    <source>
        <dbReference type="ARBA" id="ARBA00023277"/>
    </source>
</evidence>
<evidence type="ECO:0000256" key="6">
    <source>
        <dbReference type="ARBA" id="ARBA00023295"/>
    </source>
</evidence>
<sequence length="453" mass="50120">MLTNHQRTALGVIAGVLLVTACRADYPIVSHRYLADPSCLVTDDRVYIYCSNDDESPVEGSYNIPNVVCVSSSDMKNWTDHGSVFRAEYSTTWAKKTWAPAAIERDGKYYLYFGNGGANIGVAVSDEPTGPFTDPLGKDLINHGTPGVQPAERMWLFDPGVFIDDDGQAYIYFGGNGDDNVRVAKLNRDMTSLDGEVIKMHAPNFFEAAWVFKRNGTYYFSYSTTPRAEMRIDYMTSDHPIEGFEYGGVVAKQPPINNDNNHAAQFLFKDRWHHVYHNRIVAKEAGIPTGFRRNLAIEVMEFNADGGIKEVTYTEDGVTQLGHLNPYETTEAETFHAQHGVETEPNGDGGMNLTGLNDGDWVEVVGVDFGDDGASRFTARVASDHASGKIEILLDGADGKLVGTCEVDDTGGWQTWDEVACDVTGVTGVHDLRLRFAGDDDRLPNVDHWRFEK</sequence>
<dbReference type="Gene3D" id="2.115.10.20">
    <property type="entry name" value="Glycosyl hydrolase domain, family 43"/>
    <property type="match status" value="1"/>
</dbReference>
<dbReference type="GO" id="GO:0030246">
    <property type="term" value="F:carbohydrate binding"/>
    <property type="evidence" value="ECO:0007669"/>
    <property type="project" value="InterPro"/>
</dbReference>
<accession>A0A5C6AMP3</accession>
<proteinExistence type="inferred from homology"/>
<dbReference type="SUPFAM" id="SSF49785">
    <property type="entry name" value="Galactose-binding domain-like"/>
    <property type="match status" value="1"/>
</dbReference>
<keyword evidence="3" id="KW-0732">Signal</keyword>
<evidence type="ECO:0000256" key="4">
    <source>
        <dbReference type="ARBA" id="ARBA00022801"/>
    </source>
</evidence>
<keyword evidence="6 8" id="KW-0326">Glycosidase</keyword>
<keyword evidence="2" id="KW-0624">Polysaccharide degradation</keyword>
<dbReference type="InterPro" id="IPR023296">
    <property type="entry name" value="Glyco_hydro_beta-prop_sf"/>
</dbReference>
<dbReference type="GO" id="GO:0045493">
    <property type="term" value="P:xylan catabolic process"/>
    <property type="evidence" value="ECO:0007669"/>
    <property type="project" value="UniProtKB-KW"/>
</dbReference>
<evidence type="ECO:0000256" key="2">
    <source>
        <dbReference type="ARBA" id="ARBA00022651"/>
    </source>
</evidence>
<dbReference type="SMART" id="SM00606">
    <property type="entry name" value="CBD_IV"/>
    <property type="match status" value="1"/>
</dbReference>
<protein>
    <submittedName>
        <fullName evidence="10">Arabinoxylan arabinofuranohydrolase</fullName>
        <ecNumber evidence="10">3.2.1.55</ecNumber>
    </submittedName>
</protein>
<name>A0A5C6AMP3_9BACT</name>
<dbReference type="InterPro" id="IPR008979">
    <property type="entry name" value="Galactose-bd-like_sf"/>
</dbReference>
<dbReference type="InterPro" id="IPR005084">
    <property type="entry name" value="CBM6"/>
</dbReference>
<dbReference type="InterPro" id="IPR052176">
    <property type="entry name" value="Glycosyl_Hydrlase_43_Enz"/>
</dbReference>
<dbReference type="EMBL" id="SJPR01000001">
    <property type="protein sequence ID" value="TWU00272.1"/>
    <property type="molecule type" value="Genomic_DNA"/>
</dbReference>
<dbReference type="PROSITE" id="PS51257">
    <property type="entry name" value="PROKAR_LIPOPROTEIN"/>
    <property type="match status" value="1"/>
</dbReference>
<gene>
    <name evidence="10" type="primary">xynD_2</name>
    <name evidence="10" type="ORF">Pla108_12200</name>
</gene>
<dbReference type="GO" id="GO:0046556">
    <property type="term" value="F:alpha-L-arabinofuranosidase activity"/>
    <property type="evidence" value="ECO:0007669"/>
    <property type="project" value="UniProtKB-EC"/>
</dbReference>
<dbReference type="Pfam" id="PF04616">
    <property type="entry name" value="Glyco_hydro_43"/>
    <property type="match status" value="1"/>
</dbReference>
<keyword evidence="5" id="KW-0119">Carbohydrate metabolism</keyword>
<dbReference type="PANTHER" id="PTHR43772:SF2">
    <property type="entry name" value="PUTATIVE (AFU_ORTHOLOGUE AFUA_2G04480)-RELATED"/>
    <property type="match status" value="1"/>
</dbReference>
<feature type="domain" description="CBM6" evidence="9">
    <location>
        <begin position="328"/>
        <end position="452"/>
    </location>
</feature>
<dbReference type="InterPro" id="IPR006584">
    <property type="entry name" value="Cellulose-bd_IV"/>
</dbReference>
<feature type="site" description="Important for catalytic activity, responsible for pKa modulation of the active site Glu and correct orientation of both the proton donor and substrate" evidence="7">
    <location>
        <position position="158"/>
    </location>
</feature>
<evidence type="ECO:0000313" key="10">
    <source>
        <dbReference type="EMBL" id="TWU00272.1"/>
    </source>
</evidence>
<keyword evidence="4 8" id="KW-0378">Hydrolase</keyword>
<dbReference type="AlphaFoldDB" id="A0A5C6AMP3"/>
<dbReference type="InterPro" id="IPR006710">
    <property type="entry name" value="Glyco_hydro_43"/>
</dbReference>
<dbReference type="Proteomes" id="UP000317421">
    <property type="component" value="Unassembled WGS sequence"/>
</dbReference>
<dbReference type="SUPFAM" id="SSF75005">
    <property type="entry name" value="Arabinanase/levansucrase/invertase"/>
    <property type="match status" value="1"/>
</dbReference>
<evidence type="ECO:0000313" key="11">
    <source>
        <dbReference type="Proteomes" id="UP000317421"/>
    </source>
</evidence>
<evidence type="ECO:0000256" key="7">
    <source>
        <dbReference type="PIRSR" id="PIRSR606710-2"/>
    </source>
</evidence>
<organism evidence="10 11">
    <name type="scientific">Botrimarina colliarenosi</name>
    <dbReference type="NCBI Taxonomy" id="2528001"/>
    <lineage>
        <taxon>Bacteria</taxon>
        <taxon>Pseudomonadati</taxon>
        <taxon>Planctomycetota</taxon>
        <taxon>Planctomycetia</taxon>
        <taxon>Pirellulales</taxon>
        <taxon>Lacipirellulaceae</taxon>
        <taxon>Botrimarina</taxon>
    </lineage>
</organism>
<comment type="similarity">
    <text evidence="1 8">Belongs to the glycosyl hydrolase 43 family.</text>
</comment>
<dbReference type="Pfam" id="PF03422">
    <property type="entry name" value="CBM_6"/>
    <property type="match status" value="1"/>
</dbReference>
<dbReference type="EC" id="3.2.1.55" evidence="10"/>
<dbReference type="CDD" id="cd09003">
    <property type="entry name" value="GH43_XynD-like"/>
    <property type="match status" value="1"/>
</dbReference>
<dbReference type="Gene3D" id="2.60.120.260">
    <property type="entry name" value="Galactose-binding domain-like"/>
    <property type="match status" value="1"/>
</dbReference>
<reference evidence="10 11" key="1">
    <citation type="submission" date="2019-02" db="EMBL/GenBank/DDBJ databases">
        <title>Deep-cultivation of Planctomycetes and their phenomic and genomic characterization uncovers novel biology.</title>
        <authorList>
            <person name="Wiegand S."/>
            <person name="Jogler M."/>
            <person name="Boedeker C."/>
            <person name="Pinto D."/>
            <person name="Vollmers J."/>
            <person name="Rivas-Marin E."/>
            <person name="Kohn T."/>
            <person name="Peeters S.H."/>
            <person name="Heuer A."/>
            <person name="Rast P."/>
            <person name="Oberbeckmann S."/>
            <person name="Bunk B."/>
            <person name="Jeske O."/>
            <person name="Meyerdierks A."/>
            <person name="Storesund J.E."/>
            <person name="Kallscheuer N."/>
            <person name="Luecker S."/>
            <person name="Lage O.M."/>
            <person name="Pohl T."/>
            <person name="Merkel B.J."/>
            <person name="Hornburger P."/>
            <person name="Mueller R.-W."/>
            <person name="Bruemmer F."/>
            <person name="Labrenz M."/>
            <person name="Spormann A.M."/>
            <person name="Op Den Camp H."/>
            <person name="Overmann J."/>
            <person name="Amann R."/>
            <person name="Jetten M.S.M."/>
            <person name="Mascher T."/>
            <person name="Medema M.H."/>
            <person name="Devos D.P."/>
            <person name="Kaster A.-K."/>
            <person name="Ovreas L."/>
            <person name="Rohde M."/>
            <person name="Galperin M.Y."/>
            <person name="Jogler C."/>
        </authorList>
    </citation>
    <scope>NUCLEOTIDE SEQUENCE [LARGE SCALE GENOMIC DNA]</scope>
    <source>
        <strain evidence="10 11">Pla108</strain>
    </source>
</reference>
<dbReference type="PROSITE" id="PS51175">
    <property type="entry name" value="CBM6"/>
    <property type="match status" value="1"/>
</dbReference>